<dbReference type="SUPFAM" id="SSF57701">
    <property type="entry name" value="Zn2/Cys6 DNA-binding domain"/>
    <property type="match status" value="1"/>
</dbReference>
<protein>
    <recommendedName>
        <fullName evidence="3">Zn(2)-C6 fungal-type domain-containing protein</fullName>
    </recommendedName>
</protein>
<dbReference type="PANTHER" id="PTHR31668:SF30">
    <property type="entry name" value="ZN(II)2CYS6 TRANSCRIPTION FACTOR (EUROFUNG)"/>
    <property type="match status" value="1"/>
</dbReference>
<feature type="domain" description="Zn(2)-C6 fungal-type" evidence="3">
    <location>
        <begin position="30"/>
        <end position="62"/>
    </location>
</feature>
<feature type="compositionally biased region" description="Basic and acidic residues" evidence="2">
    <location>
        <begin position="1"/>
        <end position="15"/>
    </location>
</feature>
<dbReference type="EMBL" id="JAGTJS010000030">
    <property type="protein sequence ID" value="KAH7232115.1"/>
    <property type="molecule type" value="Genomic_DNA"/>
</dbReference>
<dbReference type="AlphaFoldDB" id="A0A9P9G4W5"/>
<dbReference type="Pfam" id="PF00172">
    <property type="entry name" value="Zn_clus"/>
    <property type="match status" value="1"/>
</dbReference>
<accession>A0A9P9G4W5</accession>
<dbReference type="SMART" id="SM00066">
    <property type="entry name" value="GAL4"/>
    <property type="match status" value="1"/>
</dbReference>
<sequence>MEHPMPPVTEREPHPRRTTPSGDKTRNQKACDVCRSRKVRCVYDVGHQRCQGCVFLDVNCTHQRPRRKRGPPNKLAIIPTCLTQS</sequence>
<evidence type="ECO:0000256" key="2">
    <source>
        <dbReference type="SAM" id="MobiDB-lite"/>
    </source>
</evidence>
<dbReference type="PROSITE" id="PS50048">
    <property type="entry name" value="ZN2_CY6_FUNGAL_2"/>
    <property type="match status" value="1"/>
</dbReference>
<gene>
    <name evidence="4" type="ORF">B0J15DRAFT_505606</name>
</gene>
<dbReference type="GO" id="GO:0008270">
    <property type="term" value="F:zinc ion binding"/>
    <property type="evidence" value="ECO:0007669"/>
    <property type="project" value="InterPro"/>
</dbReference>
<evidence type="ECO:0000313" key="5">
    <source>
        <dbReference type="Proteomes" id="UP000736672"/>
    </source>
</evidence>
<keyword evidence="5" id="KW-1185">Reference proteome</keyword>
<dbReference type="PANTHER" id="PTHR31668">
    <property type="entry name" value="GLUCOSE TRANSPORT TRANSCRIPTION REGULATOR RGT1-RELATED-RELATED"/>
    <property type="match status" value="1"/>
</dbReference>
<feature type="region of interest" description="Disordered" evidence="2">
    <location>
        <begin position="1"/>
        <end position="29"/>
    </location>
</feature>
<organism evidence="4 5">
    <name type="scientific">Fusarium solani</name>
    <name type="common">Filamentous fungus</name>
    <dbReference type="NCBI Taxonomy" id="169388"/>
    <lineage>
        <taxon>Eukaryota</taxon>
        <taxon>Fungi</taxon>
        <taxon>Dikarya</taxon>
        <taxon>Ascomycota</taxon>
        <taxon>Pezizomycotina</taxon>
        <taxon>Sordariomycetes</taxon>
        <taxon>Hypocreomycetidae</taxon>
        <taxon>Hypocreales</taxon>
        <taxon>Nectriaceae</taxon>
        <taxon>Fusarium</taxon>
        <taxon>Fusarium solani species complex</taxon>
    </lineage>
</organism>
<dbReference type="CDD" id="cd00067">
    <property type="entry name" value="GAL4"/>
    <property type="match status" value="1"/>
</dbReference>
<dbReference type="InterPro" id="IPR036864">
    <property type="entry name" value="Zn2-C6_fun-type_DNA-bd_sf"/>
</dbReference>
<dbReference type="InterPro" id="IPR050797">
    <property type="entry name" value="Carb_Metab_Trans_Reg"/>
</dbReference>
<feature type="non-terminal residue" evidence="4">
    <location>
        <position position="1"/>
    </location>
</feature>
<dbReference type="Proteomes" id="UP000736672">
    <property type="component" value="Unassembled WGS sequence"/>
</dbReference>
<evidence type="ECO:0000256" key="1">
    <source>
        <dbReference type="ARBA" id="ARBA00023242"/>
    </source>
</evidence>
<proteinExistence type="predicted"/>
<dbReference type="GO" id="GO:0000981">
    <property type="term" value="F:DNA-binding transcription factor activity, RNA polymerase II-specific"/>
    <property type="evidence" value="ECO:0007669"/>
    <property type="project" value="InterPro"/>
</dbReference>
<keyword evidence="1" id="KW-0539">Nucleus</keyword>
<dbReference type="Gene3D" id="4.10.240.10">
    <property type="entry name" value="Zn(2)-C6 fungal-type DNA-binding domain"/>
    <property type="match status" value="1"/>
</dbReference>
<comment type="caution">
    <text evidence="4">The sequence shown here is derived from an EMBL/GenBank/DDBJ whole genome shotgun (WGS) entry which is preliminary data.</text>
</comment>
<name>A0A9P9G4W5_FUSSL</name>
<dbReference type="InterPro" id="IPR001138">
    <property type="entry name" value="Zn2Cys6_DnaBD"/>
</dbReference>
<dbReference type="PROSITE" id="PS00463">
    <property type="entry name" value="ZN2_CY6_FUNGAL_1"/>
    <property type="match status" value="1"/>
</dbReference>
<evidence type="ECO:0000313" key="4">
    <source>
        <dbReference type="EMBL" id="KAH7232115.1"/>
    </source>
</evidence>
<reference evidence="4" key="1">
    <citation type="journal article" date="2021" name="Nat. Commun.">
        <title>Genetic determinants of endophytism in the Arabidopsis root mycobiome.</title>
        <authorList>
            <person name="Mesny F."/>
            <person name="Miyauchi S."/>
            <person name="Thiergart T."/>
            <person name="Pickel B."/>
            <person name="Atanasova L."/>
            <person name="Karlsson M."/>
            <person name="Huettel B."/>
            <person name="Barry K.W."/>
            <person name="Haridas S."/>
            <person name="Chen C."/>
            <person name="Bauer D."/>
            <person name="Andreopoulos W."/>
            <person name="Pangilinan J."/>
            <person name="LaButti K."/>
            <person name="Riley R."/>
            <person name="Lipzen A."/>
            <person name="Clum A."/>
            <person name="Drula E."/>
            <person name="Henrissat B."/>
            <person name="Kohler A."/>
            <person name="Grigoriev I.V."/>
            <person name="Martin F.M."/>
            <person name="Hacquard S."/>
        </authorList>
    </citation>
    <scope>NUCLEOTIDE SEQUENCE</scope>
    <source>
        <strain evidence="4">FSSC 5 MPI-SDFR-AT-0091</strain>
    </source>
</reference>
<evidence type="ECO:0000259" key="3">
    <source>
        <dbReference type="PROSITE" id="PS50048"/>
    </source>
</evidence>
<dbReference type="OrthoDB" id="2123952at2759"/>